<feature type="coiled-coil region" evidence="1">
    <location>
        <begin position="10"/>
        <end position="157"/>
    </location>
</feature>
<organism evidence="2">
    <name type="scientific">marine metagenome</name>
    <dbReference type="NCBI Taxonomy" id="408172"/>
    <lineage>
        <taxon>unclassified sequences</taxon>
        <taxon>metagenomes</taxon>
        <taxon>ecological metagenomes</taxon>
    </lineage>
</organism>
<reference evidence="2" key="1">
    <citation type="submission" date="2018-05" db="EMBL/GenBank/DDBJ databases">
        <authorList>
            <person name="Lanie J.A."/>
            <person name="Ng W.-L."/>
            <person name="Kazmierczak K.M."/>
            <person name="Andrzejewski T.M."/>
            <person name="Davidsen T.M."/>
            <person name="Wayne K.J."/>
            <person name="Tettelin H."/>
            <person name="Glass J.I."/>
            <person name="Rusch D."/>
            <person name="Podicherti R."/>
            <person name="Tsui H.-C.T."/>
            <person name="Winkler M.E."/>
        </authorList>
    </citation>
    <scope>NUCLEOTIDE SEQUENCE</scope>
</reference>
<dbReference type="EMBL" id="UINC01126198">
    <property type="protein sequence ID" value="SVD04525.1"/>
    <property type="molecule type" value="Genomic_DNA"/>
</dbReference>
<proteinExistence type="predicted"/>
<sequence length="288" mass="35028">IVLSYRGYIKKRNEEQIKRIKNERKERDKEIKQEAELRLKLKEKAIKEEIRLAKDLNRDIKAFLRKEQAQIRKEQAAKQKRFLEEIRLEKKLESFRERESNELRKLEKVALDSQREDYKETQERIEKLKQKYRDIRNQKIKERVEALGLEVKEGEDREALLERERQYAIERQRIENTLESFYRSSASLCFQINKRYIPKHKSILRCIDRRYETGEIYIRWDDAPEEDWLLLIYIKNNSPSEGIVLENKTNLEKHTTHEFKPSEIFRCSDLMVDSLVSLLERERKQKAS</sequence>
<feature type="non-terminal residue" evidence="2">
    <location>
        <position position="1"/>
    </location>
</feature>
<protein>
    <submittedName>
        <fullName evidence="2">Uncharacterized protein</fullName>
    </submittedName>
</protein>
<accession>A0A382S4W7</accession>
<dbReference type="AlphaFoldDB" id="A0A382S4W7"/>
<evidence type="ECO:0000256" key="1">
    <source>
        <dbReference type="SAM" id="Coils"/>
    </source>
</evidence>
<keyword evidence="1" id="KW-0175">Coiled coil</keyword>
<name>A0A382S4W7_9ZZZZ</name>
<gene>
    <name evidence="2" type="ORF">METZ01_LOCUS357379</name>
</gene>
<evidence type="ECO:0000313" key="2">
    <source>
        <dbReference type="EMBL" id="SVD04525.1"/>
    </source>
</evidence>